<dbReference type="Proteomes" id="UP001258181">
    <property type="component" value="Unassembled WGS sequence"/>
</dbReference>
<evidence type="ECO:0000313" key="2">
    <source>
        <dbReference type="Proteomes" id="UP001258181"/>
    </source>
</evidence>
<name>A0ABU1TXQ7_9BACL</name>
<reference evidence="1 2" key="1">
    <citation type="submission" date="2023-07" db="EMBL/GenBank/DDBJ databases">
        <title>Sorghum-associated microbial communities from plants grown in Nebraska, USA.</title>
        <authorList>
            <person name="Schachtman D."/>
        </authorList>
    </citation>
    <scope>NUCLEOTIDE SEQUENCE [LARGE SCALE GENOMIC DNA]</scope>
    <source>
        <strain evidence="1 2">BE211</strain>
    </source>
</reference>
<sequence>MMELAGHCFHCQKEVFCMNGFFQGEVSDSGETLCFICAEKKEKESNDETASNSEDGINLR</sequence>
<comment type="caution">
    <text evidence="1">The sequence shown here is derived from an EMBL/GenBank/DDBJ whole genome shotgun (WGS) entry which is preliminary data.</text>
</comment>
<protein>
    <submittedName>
        <fullName evidence="1">Uncharacterized protein</fullName>
    </submittedName>
</protein>
<proteinExistence type="predicted"/>
<dbReference type="EMBL" id="JAVDWA010000001">
    <property type="protein sequence ID" value="MDR7071996.1"/>
    <property type="molecule type" value="Genomic_DNA"/>
</dbReference>
<dbReference type="RefSeq" id="WP_310257068.1">
    <property type="nucleotide sequence ID" value="NZ_JAVDWA010000001.1"/>
</dbReference>
<gene>
    <name evidence="1" type="ORF">J2X07_000971</name>
</gene>
<evidence type="ECO:0000313" key="1">
    <source>
        <dbReference type="EMBL" id="MDR7071996.1"/>
    </source>
</evidence>
<organism evidence="1 2">
    <name type="scientific">Fictibacillus barbaricus</name>
    <dbReference type="NCBI Taxonomy" id="182136"/>
    <lineage>
        <taxon>Bacteria</taxon>
        <taxon>Bacillati</taxon>
        <taxon>Bacillota</taxon>
        <taxon>Bacilli</taxon>
        <taxon>Bacillales</taxon>
        <taxon>Fictibacillaceae</taxon>
        <taxon>Fictibacillus</taxon>
    </lineage>
</organism>
<keyword evidence="2" id="KW-1185">Reference proteome</keyword>
<accession>A0ABU1TXQ7</accession>